<proteinExistence type="inferred from homology"/>
<evidence type="ECO:0000256" key="8">
    <source>
        <dbReference type="ARBA" id="ARBA00023242"/>
    </source>
</evidence>
<keyword evidence="12" id="KW-1185">Reference proteome</keyword>
<dbReference type="EMBL" id="QRBI01000193">
    <property type="protein sequence ID" value="RMB94888.1"/>
    <property type="molecule type" value="Genomic_DNA"/>
</dbReference>
<evidence type="ECO:0000256" key="4">
    <source>
        <dbReference type="ARBA" id="ARBA00022737"/>
    </source>
</evidence>
<dbReference type="Proteomes" id="UP000269221">
    <property type="component" value="Unassembled WGS sequence"/>
</dbReference>
<comment type="subcellular location">
    <subcellularLocation>
        <location evidence="1">Nucleus</location>
    </subcellularLocation>
</comment>
<feature type="domain" description="C2H2-type" evidence="10">
    <location>
        <begin position="176"/>
        <end position="190"/>
    </location>
</feature>
<sequence>MSHPILLEYPGIPYPVLSVNNESEGPYCNTRSKAFKPERLFPLREVPMGGVIGGAGFVNAPLTASEVRGFKKELGNLVEDRIDIATQNKIIPRGLAVKEGLQAKLPPITHRRIHTGERPYECGECGMSFSNGFSLIRHQRIHTRERPYECEQCGKSFSQRSNLIRHQNIHAEERPYKCGECGKGFNQRSH</sequence>
<evidence type="ECO:0000256" key="2">
    <source>
        <dbReference type="ARBA" id="ARBA00006991"/>
    </source>
</evidence>
<evidence type="ECO:0000313" key="12">
    <source>
        <dbReference type="Proteomes" id="UP000269221"/>
    </source>
</evidence>
<keyword evidence="4" id="KW-0677">Repeat</keyword>
<keyword evidence="6" id="KW-0862">Zinc</keyword>
<evidence type="ECO:0000256" key="9">
    <source>
        <dbReference type="PROSITE-ProRule" id="PRU00042"/>
    </source>
</evidence>
<accession>A0A3M0J1Z3</accession>
<dbReference type="FunFam" id="3.30.160.60:FF:001174">
    <property type="entry name" value="zinc finger protein 527 isoform X1"/>
    <property type="match status" value="1"/>
</dbReference>
<dbReference type="Gene3D" id="3.30.160.60">
    <property type="entry name" value="Classic Zinc Finger"/>
    <property type="match status" value="3"/>
</dbReference>
<dbReference type="FunFam" id="3.30.160.60:FF:001049">
    <property type="entry name" value="zinc finger protein 319"/>
    <property type="match status" value="1"/>
</dbReference>
<dbReference type="AlphaFoldDB" id="A0A3M0J1Z3"/>
<reference evidence="11 12" key="1">
    <citation type="submission" date="2018-07" db="EMBL/GenBank/DDBJ databases">
        <title>A high quality draft genome assembly of the barn swallow (H. rustica rustica).</title>
        <authorList>
            <person name="Formenti G."/>
            <person name="Chiara M."/>
            <person name="Poveda L."/>
            <person name="Francoijs K.-J."/>
            <person name="Bonisoli-Alquati A."/>
            <person name="Canova L."/>
            <person name="Gianfranceschi L."/>
            <person name="Horner D.S."/>
            <person name="Saino N."/>
        </authorList>
    </citation>
    <scope>NUCLEOTIDE SEQUENCE [LARGE SCALE GENOMIC DNA]</scope>
    <source>
        <strain evidence="11">Chelidonia</strain>
        <tissue evidence="11">Blood</tissue>
    </source>
</reference>
<keyword evidence="5 9" id="KW-0863">Zinc-finger</keyword>
<dbReference type="GO" id="GO:0000978">
    <property type="term" value="F:RNA polymerase II cis-regulatory region sequence-specific DNA binding"/>
    <property type="evidence" value="ECO:0007669"/>
    <property type="project" value="TreeGrafter"/>
</dbReference>
<dbReference type="SMART" id="SM00355">
    <property type="entry name" value="ZnF_C2H2"/>
    <property type="match status" value="2"/>
</dbReference>
<keyword evidence="3" id="KW-0479">Metal-binding</keyword>
<keyword evidence="7" id="KW-0238">DNA-binding</keyword>
<evidence type="ECO:0000259" key="10">
    <source>
        <dbReference type="PROSITE" id="PS50157"/>
    </source>
</evidence>
<dbReference type="PANTHER" id="PTHR23226:SF416">
    <property type="entry name" value="FI01424P"/>
    <property type="match status" value="1"/>
</dbReference>
<name>A0A3M0J1Z3_HIRRU</name>
<feature type="domain" description="C2H2-type" evidence="10">
    <location>
        <begin position="148"/>
        <end position="175"/>
    </location>
</feature>
<dbReference type="Pfam" id="PF00096">
    <property type="entry name" value="zf-C2H2"/>
    <property type="match status" value="2"/>
</dbReference>
<feature type="domain" description="C2H2-type" evidence="10">
    <location>
        <begin position="120"/>
        <end position="147"/>
    </location>
</feature>
<dbReference type="GO" id="GO:0005634">
    <property type="term" value="C:nucleus"/>
    <property type="evidence" value="ECO:0007669"/>
    <property type="project" value="UniProtKB-SubCell"/>
</dbReference>
<keyword evidence="8" id="KW-0539">Nucleus</keyword>
<dbReference type="PROSITE" id="PS00028">
    <property type="entry name" value="ZINC_FINGER_C2H2_1"/>
    <property type="match status" value="2"/>
</dbReference>
<dbReference type="PROSITE" id="PS50157">
    <property type="entry name" value="ZINC_FINGER_C2H2_2"/>
    <property type="match status" value="3"/>
</dbReference>
<dbReference type="GO" id="GO:0000981">
    <property type="term" value="F:DNA-binding transcription factor activity, RNA polymerase II-specific"/>
    <property type="evidence" value="ECO:0007669"/>
    <property type="project" value="TreeGrafter"/>
</dbReference>
<dbReference type="PANTHER" id="PTHR23226">
    <property type="entry name" value="ZINC FINGER AND SCAN DOMAIN-CONTAINING"/>
    <property type="match status" value="1"/>
</dbReference>
<evidence type="ECO:0000256" key="5">
    <source>
        <dbReference type="ARBA" id="ARBA00022771"/>
    </source>
</evidence>
<dbReference type="GO" id="GO:0008270">
    <property type="term" value="F:zinc ion binding"/>
    <property type="evidence" value="ECO:0007669"/>
    <property type="project" value="UniProtKB-KW"/>
</dbReference>
<evidence type="ECO:0000256" key="1">
    <source>
        <dbReference type="ARBA" id="ARBA00004123"/>
    </source>
</evidence>
<comment type="similarity">
    <text evidence="2">Belongs to the krueppel C2H2-type zinc-finger protein family.</text>
</comment>
<dbReference type="InterPro" id="IPR013087">
    <property type="entry name" value="Znf_C2H2_type"/>
</dbReference>
<gene>
    <name evidence="11" type="ORF">DUI87_28693</name>
</gene>
<protein>
    <recommendedName>
        <fullName evidence="10">C2H2-type domain-containing protein</fullName>
    </recommendedName>
</protein>
<dbReference type="SUPFAM" id="SSF57667">
    <property type="entry name" value="beta-beta-alpha zinc fingers"/>
    <property type="match status" value="2"/>
</dbReference>
<evidence type="ECO:0000256" key="6">
    <source>
        <dbReference type="ARBA" id="ARBA00022833"/>
    </source>
</evidence>
<evidence type="ECO:0000256" key="3">
    <source>
        <dbReference type="ARBA" id="ARBA00022723"/>
    </source>
</evidence>
<dbReference type="FunFam" id="3.30.160.60:FF:002343">
    <property type="entry name" value="Zinc finger protein 33A"/>
    <property type="match status" value="1"/>
</dbReference>
<dbReference type="InterPro" id="IPR036236">
    <property type="entry name" value="Znf_C2H2_sf"/>
</dbReference>
<evidence type="ECO:0000256" key="7">
    <source>
        <dbReference type="ARBA" id="ARBA00023125"/>
    </source>
</evidence>
<dbReference type="OrthoDB" id="654211at2759"/>
<evidence type="ECO:0000313" key="11">
    <source>
        <dbReference type="EMBL" id="RMB94888.1"/>
    </source>
</evidence>
<comment type="caution">
    <text evidence="11">The sequence shown here is derived from an EMBL/GenBank/DDBJ whole genome shotgun (WGS) entry which is preliminary data.</text>
</comment>
<organism evidence="11 12">
    <name type="scientific">Hirundo rustica rustica</name>
    <dbReference type="NCBI Taxonomy" id="333673"/>
    <lineage>
        <taxon>Eukaryota</taxon>
        <taxon>Metazoa</taxon>
        <taxon>Chordata</taxon>
        <taxon>Craniata</taxon>
        <taxon>Vertebrata</taxon>
        <taxon>Euteleostomi</taxon>
        <taxon>Archelosauria</taxon>
        <taxon>Archosauria</taxon>
        <taxon>Dinosauria</taxon>
        <taxon>Saurischia</taxon>
        <taxon>Theropoda</taxon>
        <taxon>Coelurosauria</taxon>
        <taxon>Aves</taxon>
        <taxon>Neognathae</taxon>
        <taxon>Neoaves</taxon>
        <taxon>Telluraves</taxon>
        <taxon>Australaves</taxon>
        <taxon>Passeriformes</taxon>
        <taxon>Sylvioidea</taxon>
        <taxon>Hirundinidae</taxon>
        <taxon>Hirundo</taxon>
    </lineage>
</organism>